<dbReference type="InterPro" id="IPR007037">
    <property type="entry name" value="SIP_rossman_dom"/>
</dbReference>
<dbReference type="Proteomes" id="UP000481109">
    <property type="component" value="Unassembled WGS sequence"/>
</dbReference>
<proteinExistence type="predicted"/>
<dbReference type="PROSITE" id="PS51384">
    <property type="entry name" value="FAD_FR"/>
    <property type="match status" value="1"/>
</dbReference>
<dbReference type="CDD" id="cd06193">
    <property type="entry name" value="siderophore_interacting"/>
    <property type="match status" value="1"/>
</dbReference>
<dbReference type="SUPFAM" id="SSF63380">
    <property type="entry name" value="Riboflavin synthase domain-like"/>
    <property type="match status" value="1"/>
</dbReference>
<dbReference type="Pfam" id="PF08021">
    <property type="entry name" value="FAD_binding_9"/>
    <property type="match status" value="1"/>
</dbReference>
<comment type="caution">
    <text evidence="2">The sequence shown here is derived from an EMBL/GenBank/DDBJ whole genome shotgun (WGS) entry which is preliminary data.</text>
</comment>
<dbReference type="EMBL" id="JAAKZW010000017">
    <property type="protein sequence ID" value="NGO75602.1"/>
    <property type="molecule type" value="Genomic_DNA"/>
</dbReference>
<name>A0A6G4XEJ9_9ACTN</name>
<dbReference type="PANTHER" id="PTHR30157:SF0">
    <property type="entry name" value="NADPH-DEPENDENT FERRIC-CHELATE REDUCTASE"/>
    <property type="match status" value="1"/>
</dbReference>
<dbReference type="Pfam" id="PF04954">
    <property type="entry name" value="SIP"/>
    <property type="match status" value="1"/>
</dbReference>
<dbReference type="InterPro" id="IPR039374">
    <property type="entry name" value="SIP_fam"/>
</dbReference>
<dbReference type="GO" id="GO:0016491">
    <property type="term" value="F:oxidoreductase activity"/>
    <property type="evidence" value="ECO:0007669"/>
    <property type="project" value="InterPro"/>
</dbReference>
<reference evidence="2 3" key="1">
    <citation type="submission" date="2020-02" db="EMBL/GenBank/DDBJ databases">
        <title>Whole-genome analyses of novel actinobacteria.</title>
        <authorList>
            <person name="Sahin N."/>
            <person name="Tokatli A."/>
        </authorList>
    </citation>
    <scope>NUCLEOTIDE SEQUENCE [LARGE SCALE GENOMIC DNA]</scope>
    <source>
        <strain evidence="2 3">YC504</strain>
    </source>
</reference>
<accession>A0A6G4XEJ9</accession>
<sequence length="265" mass="29145">MSDAPYQFFDTHVVRKERLTPSMIRVAFGGPDVARMASAGRDQRIKLFLPHPGQDAPIVPTEQGDNWYAAWRELDPAVRGVMRTYTTRALTSDELLVDFALHGTEAPASRWAHHAEPGDRVSVLAPVDEENGAYDFRPPEDSEWLLLTGDASALPAIAGILESLPSGLPVRVWLEVRDLADRQELATAADAKIEWVTSGVVDAVRAADLPSGTPYAWIAGESATVKALRRHLVGERGFDKRRVKFTGYWRQGATEDDLLTSGEDA</sequence>
<dbReference type="AlphaFoldDB" id="A0A6G4XEJ9"/>
<evidence type="ECO:0000313" key="2">
    <source>
        <dbReference type="EMBL" id="NGO75602.1"/>
    </source>
</evidence>
<evidence type="ECO:0000313" key="3">
    <source>
        <dbReference type="Proteomes" id="UP000481109"/>
    </source>
</evidence>
<gene>
    <name evidence="2" type="ORF">G6045_07905</name>
</gene>
<dbReference type="InterPro" id="IPR039261">
    <property type="entry name" value="FNR_nucleotide-bd"/>
</dbReference>
<organism evidence="2 3">
    <name type="scientific">Streptomyces mesophilus</name>
    <dbReference type="NCBI Taxonomy" id="1775132"/>
    <lineage>
        <taxon>Bacteria</taxon>
        <taxon>Bacillati</taxon>
        <taxon>Actinomycetota</taxon>
        <taxon>Actinomycetes</taxon>
        <taxon>Kitasatosporales</taxon>
        <taxon>Streptomycetaceae</taxon>
        <taxon>Streptomyces</taxon>
    </lineage>
</organism>
<dbReference type="PANTHER" id="PTHR30157">
    <property type="entry name" value="FERRIC REDUCTASE, NADPH-DEPENDENT"/>
    <property type="match status" value="1"/>
</dbReference>
<dbReference type="RefSeq" id="WP_165331118.1">
    <property type="nucleotide sequence ID" value="NZ_JAAKZW010000017.1"/>
</dbReference>
<dbReference type="Gene3D" id="2.40.30.10">
    <property type="entry name" value="Translation factors"/>
    <property type="match status" value="1"/>
</dbReference>
<dbReference type="InterPro" id="IPR017938">
    <property type="entry name" value="Riboflavin_synthase-like_b-brl"/>
</dbReference>
<dbReference type="Gene3D" id="3.40.50.80">
    <property type="entry name" value="Nucleotide-binding domain of ferredoxin-NADP reductase (FNR) module"/>
    <property type="match status" value="1"/>
</dbReference>
<evidence type="ECO:0000259" key="1">
    <source>
        <dbReference type="PROSITE" id="PS51384"/>
    </source>
</evidence>
<dbReference type="InterPro" id="IPR013113">
    <property type="entry name" value="SIP_FAD-bd"/>
</dbReference>
<protein>
    <submittedName>
        <fullName evidence="2">Siderophore-interacting protein</fullName>
    </submittedName>
</protein>
<keyword evidence="3" id="KW-1185">Reference proteome</keyword>
<feature type="domain" description="FAD-binding FR-type" evidence="1">
    <location>
        <begin position="6"/>
        <end position="139"/>
    </location>
</feature>
<dbReference type="InterPro" id="IPR017927">
    <property type="entry name" value="FAD-bd_FR_type"/>
</dbReference>